<name>A0A438MQU6_9ACTN</name>
<dbReference type="EMBL" id="SAUN01000001">
    <property type="protein sequence ID" value="RVX47626.1"/>
    <property type="molecule type" value="Genomic_DNA"/>
</dbReference>
<sequence length="89" mass="9655">MRRLMVTSFMTLDCVVQGPGGPDEDRDGGFEHAGWAVPQLGQEALRSRDRARRPRLIGGTTTSTGVVVSTYAREGEVKYGAMGPETGNW</sequence>
<dbReference type="RefSeq" id="WP_206642034.1">
    <property type="nucleotide sequence ID" value="NZ_SAUN01000001.1"/>
</dbReference>
<evidence type="ECO:0008006" key="3">
    <source>
        <dbReference type="Google" id="ProtNLM"/>
    </source>
</evidence>
<evidence type="ECO:0000313" key="1">
    <source>
        <dbReference type="EMBL" id="RVX47626.1"/>
    </source>
</evidence>
<reference evidence="1 2" key="1">
    <citation type="submission" date="2019-01" db="EMBL/GenBank/DDBJ databases">
        <title>Sequencing the genomes of 1000 actinobacteria strains.</title>
        <authorList>
            <person name="Klenk H.-P."/>
        </authorList>
    </citation>
    <scope>NUCLEOTIDE SEQUENCE [LARGE SCALE GENOMIC DNA]</scope>
    <source>
        <strain evidence="1 2">DSM 43925</strain>
    </source>
</reference>
<accession>A0A438MQU6</accession>
<dbReference type="AlphaFoldDB" id="A0A438MQU6"/>
<keyword evidence="2" id="KW-1185">Reference proteome</keyword>
<comment type="caution">
    <text evidence="1">The sequence shown here is derived from an EMBL/GenBank/DDBJ whole genome shotgun (WGS) entry which is preliminary data.</text>
</comment>
<organism evidence="1 2">
    <name type="scientific">Nonomuraea polychroma</name>
    <dbReference type="NCBI Taxonomy" id="46176"/>
    <lineage>
        <taxon>Bacteria</taxon>
        <taxon>Bacillati</taxon>
        <taxon>Actinomycetota</taxon>
        <taxon>Actinomycetes</taxon>
        <taxon>Streptosporangiales</taxon>
        <taxon>Streptosporangiaceae</taxon>
        <taxon>Nonomuraea</taxon>
    </lineage>
</organism>
<proteinExistence type="predicted"/>
<gene>
    <name evidence="1" type="ORF">EDD27_10565</name>
</gene>
<protein>
    <recommendedName>
        <fullName evidence="3">RibD domain-containing protein</fullName>
    </recommendedName>
</protein>
<evidence type="ECO:0000313" key="2">
    <source>
        <dbReference type="Proteomes" id="UP000284824"/>
    </source>
</evidence>
<dbReference type="Proteomes" id="UP000284824">
    <property type="component" value="Unassembled WGS sequence"/>
</dbReference>